<dbReference type="InterPro" id="IPR050377">
    <property type="entry name" value="Radical_SAM_PqqE_MftC-like"/>
</dbReference>
<dbReference type="AlphaFoldDB" id="A0A4V6PVF4"/>
<name>A0A4V6PVF4_9HYPH</name>
<evidence type="ECO:0000313" key="8">
    <source>
        <dbReference type="Proteomes" id="UP000294547"/>
    </source>
</evidence>
<dbReference type="OrthoDB" id="4501241at2"/>
<dbReference type="InterPro" id="IPR058240">
    <property type="entry name" value="rSAM_sf"/>
</dbReference>
<keyword evidence="2" id="KW-0949">S-adenosyl-L-methionine</keyword>
<dbReference type="GO" id="GO:0003824">
    <property type="term" value="F:catalytic activity"/>
    <property type="evidence" value="ECO:0007669"/>
    <property type="project" value="InterPro"/>
</dbReference>
<feature type="domain" description="Radical SAM core" evidence="6">
    <location>
        <begin position="90"/>
        <end position="245"/>
    </location>
</feature>
<dbReference type="InterPro" id="IPR007197">
    <property type="entry name" value="rSAM"/>
</dbReference>
<dbReference type="SFLD" id="SFLDG01103">
    <property type="entry name" value="Uncharacterised_Radical_SAM_Su"/>
    <property type="match status" value="1"/>
</dbReference>
<keyword evidence="4" id="KW-0408">Iron</keyword>
<comment type="caution">
    <text evidence="7">The sequence shown here is derived from an EMBL/GenBank/DDBJ whole genome shotgun (WGS) entry which is preliminary data.</text>
</comment>
<evidence type="ECO:0000313" key="7">
    <source>
        <dbReference type="EMBL" id="TDP83938.1"/>
    </source>
</evidence>
<evidence type="ECO:0000256" key="2">
    <source>
        <dbReference type="ARBA" id="ARBA00022691"/>
    </source>
</evidence>
<dbReference type="GO" id="GO:0046872">
    <property type="term" value="F:metal ion binding"/>
    <property type="evidence" value="ECO:0007669"/>
    <property type="project" value="UniProtKB-KW"/>
</dbReference>
<comment type="cofactor">
    <cofactor evidence="1">
        <name>[4Fe-4S] cluster</name>
        <dbReference type="ChEBI" id="CHEBI:49883"/>
    </cofactor>
</comment>
<dbReference type="InterPro" id="IPR013785">
    <property type="entry name" value="Aldolase_TIM"/>
</dbReference>
<keyword evidence="3" id="KW-0479">Metal-binding</keyword>
<organism evidence="7 8">
    <name type="scientific">Oharaeibacter diazotrophicus</name>
    <dbReference type="NCBI Taxonomy" id="1920512"/>
    <lineage>
        <taxon>Bacteria</taxon>
        <taxon>Pseudomonadati</taxon>
        <taxon>Pseudomonadota</taxon>
        <taxon>Alphaproteobacteria</taxon>
        <taxon>Hyphomicrobiales</taxon>
        <taxon>Pleomorphomonadaceae</taxon>
        <taxon>Oharaeibacter</taxon>
    </lineage>
</organism>
<dbReference type="InterPro" id="IPR024032">
    <property type="entry name" value="rSAM_paired_HxsC"/>
</dbReference>
<evidence type="ECO:0000259" key="6">
    <source>
        <dbReference type="Pfam" id="PF04055"/>
    </source>
</evidence>
<reference evidence="7 8" key="1">
    <citation type="submission" date="2019-03" db="EMBL/GenBank/DDBJ databases">
        <title>Genomic Encyclopedia of Type Strains, Phase IV (KMG-IV): sequencing the most valuable type-strain genomes for metagenomic binning, comparative biology and taxonomic classification.</title>
        <authorList>
            <person name="Goeker M."/>
        </authorList>
    </citation>
    <scope>NUCLEOTIDE SEQUENCE [LARGE SCALE GENOMIC DNA]</scope>
    <source>
        <strain evidence="7 8">DSM 102969</strain>
    </source>
</reference>
<accession>A0A4V6PVF4</accession>
<dbReference type="Gene3D" id="3.20.20.70">
    <property type="entry name" value="Aldolase class I"/>
    <property type="match status" value="1"/>
</dbReference>
<evidence type="ECO:0000256" key="5">
    <source>
        <dbReference type="ARBA" id="ARBA00023014"/>
    </source>
</evidence>
<dbReference type="SFLD" id="SFLDS00029">
    <property type="entry name" value="Radical_SAM"/>
    <property type="match status" value="1"/>
</dbReference>
<dbReference type="Proteomes" id="UP000294547">
    <property type="component" value="Unassembled WGS sequence"/>
</dbReference>
<sequence length="360" mass="39420">MIPLRLPIRAPGRSDPFVVRLNADAGLRETPFDIYLEEAGDELVFDGPGGRVSVSGVSPDEADGDVLLVLPGRNLGHRLIRASSAHNTLLVTERCDQLCVMCSQPPKAKHVDMFAHLETAALLAPSNATIGISGGEPTLFKDQLLVMLERVTAARPDLSFHVLSNAQHFTADDIDALRTVRSAVTWGVPIYSTDPATHDGIVGKIGAFGALLDGLALLCRAGAAVELRTVVMRRNLFDLPRLARFVTTHIPFAVRWAIMHLENIGYARRDWPDLFADTSVAFADVAEALDLARARGIQAVLYNFPLCTVPEPYRYLAPSSISDWKRKYLKECSACTARDRCGGFFEWYPEGRGFSGVHPL</sequence>
<dbReference type="PANTHER" id="PTHR11228">
    <property type="entry name" value="RADICAL SAM DOMAIN PROTEIN"/>
    <property type="match status" value="1"/>
</dbReference>
<dbReference type="GO" id="GO:0051536">
    <property type="term" value="F:iron-sulfur cluster binding"/>
    <property type="evidence" value="ECO:0007669"/>
    <property type="project" value="UniProtKB-KW"/>
</dbReference>
<evidence type="ECO:0000256" key="3">
    <source>
        <dbReference type="ARBA" id="ARBA00022723"/>
    </source>
</evidence>
<dbReference type="SUPFAM" id="SSF102114">
    <property type="entry name" value="Radical SAM enzymes"/>
    <property type="match status" value="1"/>
</dbReference>
<gene>
    <name evidence="7" type="ORF">EDD54_2539</name>
</gene>
<evidence type="ECO:0000256" key="1">
    <source>
        <dbReference type="ARBA" id="ARBA00001966"/>
    </source>
</evidence>
<keyword evidence="8" id="KW-1185">Reference proteome</keyword>
<keyword evidence="5" id="KW-0411">Iron-sulfur</keyword>
<dbReference type="EMBL" id="SNXY01000008">
    <property type="protein sequence ID" value="TDP83938.1"/>
    <property type="molecule type" value="Genomic_DNA"/>
</dbReference>
<dbReference type="NCBIfam" id="TIGR03977">
    <property type="entry name" value="rSAM_pair_HxsC"/>
    <property type="match status" value="1"/>
</dbReference>
<proteinExistence type="predicted"/>
<evidence type="ECO:0000256" key="4">
    <source>
        <dbReference type="ARBA" id="ARBA00023004"/>
    </source>
</evidence>
<dbReference type="Pfam" id="PF04055">
    <property type="entry name" value="Radical_SAM"/>
    <property type="match status" value="1"/>
</dbReference>
<dbReference type="RefSeq" id="WP_126541843.1">
    <property type="nucleotide sequence ID" value="NZ_BSPM01000002.1"/>
</dbReference>
<protein>
    <submittedName>
        <fullName evidence="7">His-Xaa-Ser system radical SAM maturase HxsC</fullName>
    </submittedName>
</protein>
<dbReference type="PANTHER" id="PTHR11228:SF7">
    <property type="entry name" value="PQQA PEPTIDE CYCLASE"/>
    <property type="match status" value="1"/>
</dbReference>
<dbReference type="CDD" id="cd01335">
    <property type="entry name" value="Radical_SAM"/>
    <property type="match status" value="1"/>
</dbReference>